<keyword evidence="5 7" id="KW-0653">Protein transport</keyword>
<feature type="compositionally biased region" description="Basic residues" evidence="8">
    <location>
        <begin position="958"/>
        <end position="972"/>
    </location>
</feature>
<evidence type="ECO:0000256" key="6">
    <source>
        <dbReference type="ARBA" id="ARBA00023136"/>
    </source>
</evidence>
<dbReference type="Proteomes" id="UP000028545">
    <property type="component" value="Unassembled WGS sequence"/>
</dbReference>
<comment type="subcellular location">
    <subcellularLocation>
        <location evidence="1">Endomembrane system</location>
    </subcellularLocation>
    <subcellularLocation>
        <location evidence="7">Golgi apparatus</location>
    </subcellularLocation>
</comment>
<evidence type="ECO:0000256" key="7">
    <source>
        <dbReference type="PIRNR" id="PIRNR037092"/>
    </source>
</evidence>
<organism evidence="10 11">
    <name type="scientific">Pseudallescheria apiosperma</name>
    <name type="common">Scedosporium apiospermum</name>
    <dbReference type="NCBI Taxonomy" id="563466"/>
    <lineage>
        <taxon>Eukaryota</taxon>
        <taxon>Fungi</taxon>
        <taxon>Dikarya</taxon>
        <taxon>Ascomycota</taxon>
        <taxon>Pezizomycotina</taxon>
        <taxon>Sordariomycetes</taxon>
        <taxon>Hypocreomycetidae</taxon>
        <taxon>Microascales</taxon>
        <taxon>Microascaceae</taxon>
        <taxon>Scedosporium</taxon>
    </lineage>
</organism>
<dbReference type="KEGG" id="sapo:SAPIO_CDS9671"/>
<evidence type="ECO:0000256" key="2">
    <source>
        <dbReference type="ARBA" id="ARBA00006613"/>
    </source>
</evidence>
<keyword evidence="6" id="KW-0472">Membrane</keyword>
<dbReference type="PANTHER" id="PTHR22781">
    <property type="entry name" value="DELTA ADAPTIN-RELATED"/>
    <property type="match status" value="1"/>
</dbReference>
<evidence type="ECO:0000256" key="4">
    <source>
        <dbReference type="ARBA" id="ARBA00022737"/>
    </source>
</evidence>
<feature type="domain" description="Clathrin/coatomer adaptor adaptin-like N-terminal" evidence="9">
    <location>
        <begin position="18"/>
        <end position="631"/>
    </location>
</feature>
<name>A0A084FXA5_PSEDA</name>
<sequence>MCSLYDLIRGLRNHKGNEREYIQNCLKECRSEIRSADMDLKAIALLKLIYLEMVGHDMSWASFHVLEVMSSPKYHQKRVGYLGAAQSFRPDTEVLMLATNLLKKDLASTSIPIMSLPITTLPHIITPSLALSVQSEMLSRLGHSHPNVRKKTIITLYRLALVYPETLLAAWPRIKERLMDKDEDPSVTAAIVNVICELGWRRPHDFLPLAPRLFELLVDGGNNWMAIKLIKLFATLTPLEPRLVRKLLPPLTEIIRTTPAMSLLYECINGIIQGGILGSADDISGREEIASLCVDKLRSMILVDGDPNLKYVALLAFNKIVVTHPFLVSQQEDVILECIDSPDITIRIKALDLVQDMVSSENLLSIVGRLMKQLRACQPSKQTQGFATQQSSTWTADSDEGSNNDSPRVSTSTSEALPEEYQIDIIGRILKMCSQNNYNSIFDFDWYIDVLTQLVRLAPAPRAFEQDPYLPASRSSAVDVTETIGDELRNIAVKVKAMRGSAVRAADLIVQQLLLDTPNQNSISSAALKSIAWLLGEYATSLASPDTTLASILQLIPRASSPIILITCLQATAKIFALIAGDQYQPWTAERKSSISLLMARVIDAFEPLTQHPNLEVQERSVEFVELLKLTSEAVSGHPPSTDETQQDPPLLLTQAIPSLFAGWDLNSVAVGAQSNVPIPDGLDLDNPIHPDLERLLAEADLPFLKNEESDDFTSYYYKKPAATSISSEMSMPAISRLGGAPEEFTSSYQQQVTEESYLDADIVARRRAERLDRNRDDPFYIGGSDVSKSSTPIHRILQSTNGPELDIDSIPIMQLDIDKLAADTLPTSSARHHAKPLATPSARRQIVVAQDETLGGSGRSTPRTHDSDESRHGRGAGGRSKNSSSILKVSSSGIESLSLEAGAPTEDARARDDEEMAKAMKEVERLRLEMQRANERIQVAQGVDVEGTVVKKKVKKGTKKGVAGTKKKKKAAPAAVGEAGPASGNGIEDAAIGGGDAVVVVKKKKKKVKPPVEIEE</sequence>
<keyword evidence="3 7" id="KW-0813">Transport</keyword>
<protein>
    <recommendedName>
        <fullName evidence="7">AP-3 complex subunit delta</fullName>
    </recommendedName>
</protein>
<feature type="region of interest" description="Disordered" evidence="8">
    <location>
        <begin position="958"/>
        <end position="990"/>
    </location>
</feature>
<feature type="compositionally biased region" description="Low complexity" evidence="8">
    <location>
        <begin position="881"/>
        <end position="897"/>
    </location>
</feature>
<dbReference type="PANTHER" id="PTHR22781:SF12">
    <property type="entry name" value="AP-3 COMPLEX SUBUNIT DELTA-1"/>
    <property type="match status" value="1"/>
</dbReference>
<evidence type="ECO:0000256" key="5">
    <source>
        <dbReference type="ARBA" id="ARBA00022927"/>
    </source>
</evidence>
<dbReference type="GeneID" id="27728743"/>
<evidence type="ECO:0000256" key="3">
    <source>
        <dbReference type="ARBA" id="ARBA00022448"/>
    </source>
</evidence>
<dbReference type="InterPro" id="IPR017105">
    <property type="entry name" value="AP3_complex_dsu"/>
</dbReference>
<keyword evidence="11" id="KW-1185">Reference proteome</keyword>
<reference evidence="10 11" key="1">
    <citation type="journal article" date="2014" name="Genome Announc.">
        <title>Draft genome sequence of the pathogenic fungus Scedosporium apiospermum.</title>
        <authorList>
            <person name="Vandeputte P."/>
            <person name="Ghamrawi S."/>
            <person name="Rechenmann M."/>
            <person name="Iltis A."/>
            <person name="Giraud S."/>
            <person name="Fleury M."/>
            <person name="Thornton C."/>
            <person name="Delhaes L."/>
            <person name="Meyer W."/>
            <person name="Papon N."/>
            <person name="Bouchara J.P."/>
        </authorList>
    </citation>
    <scope>NUCLEOTIDE SEQUENCE [LARGE SCALE GENOMIC DNA]</scope>
    <source>
        <strain evidence="10 11">IHEM 14462</strain>
    </source>
</reference>
<dbReference type="InterPro" id="IPR011989">
    <property type="entry name" value="ARM-like"/>
</dbReference>
<feature type="compositionally biased region" description="Polar residues" evidence="8">
    <location>
        <begin position="381"/>
        <end position="396"/>
    </location>
</feature>
<dbReference type="GO" id="GO:0006896">
    <property type="term" value="P:Golgi to vacuole transport"/>
    <property type="evidence" value="ECO:0007669"/>
    <property type="project" value="TreeGrafter"/>
</dbReference>
<dbReference type="InterPro" id="IPR002553">
    <property type="entry name" value="Clathrin/coatomer_adapt-like_N"/>
</dbReference>
<dbReference type="GO" id="GO:0030123">
    <property type="term" value="C:AP-3 adaptor complex"/>
    <property type="evidence" value="ECO:0007669"/>
    <property type="project" value="InterPro"/>
</dbReference>
<dbReference type="VEuPathDB" id="FungiDB:SAPIO_CDS9671"/>
<dbReference type="Gene3D" id="1.25.10.10">
    <property type="entry name" value="Leucine-rich Repeat Variant"/>
    <property type="match status" value="1"/>
</dbReference>
<evidence type="ECO:0000313" key="10">
    <source>
        <dbReference type="EMBL" id="KEZ39717.1"/>
    </source>
</evidence>
<keyword evidence="4" id="KW-0677">Repeat</keyword>
<comment type="subunit">
    <text evidence="7">Adaptor protein complex 3 (AP-3) is a heterotetramer.</text>
</comment>
<evidence type="ECO:0000313" key="11">
    <source>
        <dbReference type="Proteomes" id="UP000028545"/>
    </source>
</evidence>
<dbReference type="OrthoDB" id="10264595at2759"/>
<dbReference type="EMBL" id="JOWA01000143">
    <property type="protein sequence ID" value="KEZ39717.1"/>
    <property type="molecule type" value="Genomic_DNA"/>
</dbReference>
<dbReference type="PIRSF" id="PIRSF037092">
    <property type="entry name" value="AP3_complex_delta"/>
    <property type="match status" value="1"/>
</dbReference>
<dbReference type="GO" id="GO:0006623">
    <property type="term" value="P:protein targeting to vacuole"/>
    <property type="evidence" value="ECO:0007669"/>
    <property type="project" value="TreeGrafter"/>
</dbReference>
<keyword evidence="7" id="KW-0333">Golgi apparatus</keyword>
<feature type="compositionally biased region" description="Polar residues" evidence="8">
    <location>
        <begin position="403"/>
        <end position="415"/>
    </location>
</feature>
<comment type="function">
    <text evidence="7">Part of the AP-3 complex, an adaptor-related complex which is not clathrin-associated. The complex is associated with the Golgi region as well as more peripheral structures. It facilitates the budding of vesicles from the Golgi membrane.</text>
</comment>
<dbReference type="GO" id="GO:0010008">
    <property type="term" value="C:endosome membrane"/>
    <property type="evidence" value="ECO:0007669"/>
    <property type="project" value="TreeGrafter"/>
</dbReference>
<feature type="region of interest" description="Disordered" evidence="8">
    <location>
        <begin position="851"/>
        <end position="914"/>
    </location>
</feature>
<feature type="compositionally biased region" description="Basic and acidic residues" evidence="8">
    <location>
        <begin position="864"/>
        <end position="873"/>
    </location>
</feature>
<dbReference type="HOGENOM" id="CLU_001908_3_0_1"/>
<dbReference type="OMA" id="SGNNWMA"/>
<evidence type="ECO:0000256" key="1">
    <source>
        <dbReference type="ARBA" id="ARBA00004308"/>
    </source>
</evidence>
<comment type="caution">
    <text evidence="10">The sequence shown here is derived from an EMBL/GenBank/DDBJ whole genome shotgun (WGS) entry which is preliminary data.</text>
</comment>
<dbReference type="AlphaFoldDB" id="A0A084FXA5"/>
<proteinExistence type="inferred from homology"/>
<dbReference type="GO" id="GO:0005794">
    <property type="term" value="C:Golgi apparatus"/>
    <property type="evidence" value="ECO:0007669"/>
    <property type="project" value="UniProtKB-SubCell"/>
</dbReference>
<gene>
    <name evidence="10" type="ORF">SAPIO_CDS9671</name>
</gene>
<feature type="region of interest" description="Disordered" evidence="8">
    <location>
        <begin position="381"/>
        <end position="415"/>
    </location>
</feature>
<evidence type="ECO:0000259" key="9">
    <source>
        <dbReference type="Pfam" id="PF01602"/>
    </source>
</evidence>
<dbReference type="InterPro" id="IPR016024">
    <property type="entry name" value="ARM-type_fold"/>
</dbReference>
<accession>A0A084FXA5</accession>
<dbReference type="Pfam" id="PF01602">
    <property type="entry name" value="Adaptin_N"/>
    <property type="match status" value="1"/>
</dbReference>
<dbReference type="RefSeq" id="XP_016639516.1">
    <property type="nucleotide sequence ID" value="XM_016791006.1"/>
</dbReference>
<dbReference type="SUPFAM" id="SSF48371">
    <property type="entry name" value="ARM repeat"/>
    <property type="match status" value="1"/>
</dbReference>
<comment type="similarity">
    <text evidence="2 7">Belongs to the adaptor complexes large subunit family.</text>
</comment>
<feature type="compositionally biased region" description="Low complexity" evidence="8">
    <location>
        <begin position="973"/>
        <end position="990"/>
    </location>
</feature>
<evidence type="ECO:0000256" key="8">
    <source>
        <dbReference type="SAM" id="MobiDB-lite"/>
    </source>
</evidence>